<dbReference type="Gene3D" id="3.10.590.10">
    <property type="entry name" value="ph1033 like domains"/>
    <property type="match status" value="1"/>
</dbReference>
<name>A0A398DIX1_9BACT</name>
<feature type="domain" description="EVE" evidence="1">
    <location>
        <begin position="59"/>
        <end position="200"/>
    </location>
</feature>
<dbReference type="EMBL" id="QXIW01000007">
    <property type="protein sequence ID" value="RIE14750.1"/>
    <property type="molecule type" value="Genomic_DNA"/>
</dbReference>
<evidence type="ECO:0000313" key="2">
    <source>
        <dbReference type="EMBL" id="RIE14300.1"/>
    </source>
</evidence>
<keyword evidence="4" id="KW-1185">Reference proteome</keyword>
<organism evidence="3 5">
    <name type="scientific">Candidatus Cryosericum hinesii</name>
    <dbReference type="NCBI Taxonomy" id="2290915"/>
    <lineage>
        <taxon>Bacteria</taxon>
        <taxon>Pseudomonadati</taxon>
        <taxon>Caldisericota/Cryosericota group</taxon>
        <taxon>Candidatus Cryosericota</taxon>
        <taxon>Candidatus Cryosericia</taxon>
        <taxon>Candidatus Cryosericales</taxon>
        <taxon>Candidatus Cryosericaceae</taxon>
        <taxon>Candidatus Cryosericum</taxon>
    </lineage>
</organism>
<proteinExistence type="predicted"/>
<sequence length="209" mass="23956">MATPRLGRRQLTRRAIHNEEAAAFLSGLPASPESCSQSDFTCASLTNTSSRRYENMLTWIFQGNPNLFHIDEYLSSRQHQQIVWAIRQKHFIKDITIGDEVYIWRANGHNPGTGGIVAKGTITSAPEDMLDDAPDLWMQPEVPLSMPRVRISLDEVRLTEEQGMIARVELLHDPNVNSMLILRFALLTNYKLDVKHAEYIGELWDKRRR</sequence>
<dbReference type="InterPro" id="IPR002740">
    <property type="entry name" value="EVE_domain"/>
</dbReference>
<dbReference type="Proteomes" id="UP000266042">
    <property type="component" value="Unassembled WGS sequence"/>
</dbReference>
<evidence type="ECO:0000259" key="1">
    <source>
        <dbReference type="Pfam" id="PF01878"/>
    </source>
</evidence>
<evidence type="ECO:0000313" key="4">
    <source>
        <dbReference type="Proteomes" id="UP000265724"/>
    </source>
</evidence>
<dbReference type="AlphaFoldDB" id="A0A398DIX1"/>
<dbReference type="SUPFAM" id="SSF88697">
    <property type="entry name" value="PUA domain-like"/>
    <property type="match status" value="1"/>
</dbReference>
<accession>A0A398DIX1</accession>
<protein>
    <submittedName>
        <fullName evidence="3">EVE domain-containing protein</fullName>
    </submittedName>
</protein>
<dbReference type="EMBL" id="QXIX01000030">
    <property type="protein sequence ID" value="RIE14300.1"/>
    <property type="molecule type" value="Genomic_DNA"/>
</dbReference>
<dbReference type="Proteomes" id="UP000265724">
    <property type="component" value="Unassembled WGS sequence"/>
</dbReference>
<dbReference type="Pfam" id="PF01878">
    <property type="entry name" value="EVE"/>
    <property type="match status" value="1"/>
</dbReference>
<gene>
    <name evidence="2" type="ORF">SMC2_02855</name>
    <name evidence="3" type="ORF">SMC3_01365</name>
</gene>
<dbReference type="RefSeq" id="WP_119088194.1">
    <property type="nucleotide sequence ID" value="NZ_QXIV01000057.1"/>
</dbReference>
<reference evidence="4 5" key="1">
    <citation type="submission" date="2018-09" db="EMBL/GenBank/DDBJ databases">
        <title>Discovery and Ecogenomic Context for Candidatus Cryosericales, a Global Caldiserica Order Active in Thawing Permafrost.</title>
        <authorList>
            <person name="Martinez M.A."/>
            <person name="Woodcroft B.J."/>
            <person name="Ignacio Espinoza J.C."/>
            <person name="Zayed A."/>
            <person name="Singleton C.M."/>
            <person name="Boyd J."/>
            <person name="Li Y.-F."/>
            <person name="Purvine S."/>
            <person name="Maughan H."/>
            <person name="Hodgkins S.B."/>
            <person name="Anderson D."/>
            <person name="Sederholm M."/>
            <person name="Temperton B."/>
            <person name="Saleska S.R."/>
            <person name="Tyson G.W."/>
            <person name="Rich V.I."/>
        </authorList>
    </citation>
    <scope>NUCLEOTIDE SEQUENCE [LARGE SCALE GENOMIC DNA]</scope>
    <source>
        <strain evidence="2 4">SMC2</strain>
        <strain evidence="3 5">SMC3</strain>
    </source>
</reference>
<comment type="caution">
    <text evidence="3">The sequence shown here is derived from an EMBL/GenBank/DDBJ whole genome shotgun (WGS) entry which is preliminary data.</text>
</comment>
<evidence type="ECO:0000313" key="5">
    <source>
        <dbReference type="Proteomes" id="UP000266042"/>
    </source>
</evidence>
<dbReference type="InterPro" id="IPR015947">
    <property type="entry name" value="PUA-like_sf"/>
</dbReference>
<evidence type="ECO:0000313" key="3">
    <source>
        <dbReference type="EMBL" id="RIE14750.1"/>
    </source>
</evidence>